<dbReference type="AlphaFoldDB" id="A0A1T5I941"/>
<dbReference type="Pfam" id="PF00724">
    <property type="entry name" value="Oxidored_FMN"/>
    <property type="match status" value="1"/>
</dbReference>
<evidence type="ECO:0000259" key="5">
    <source>
        <dbReference type="Pfam" id="PF00724"/>
    </source>
</evidence>
<keyword evidence="3" id="KW-0560">Oxidoreductase</keyword>
<dbReference type="PANTHER" id="PTHR22893:SF91">
    <property type="entry name" value="NADPH DEHYDROGENASE 2-RELATED"/>
    <property type="match status" value="1"/>
</dbReference>
<proteinExistence type="inferred from homology"/>
<dbReference type="GO" id="GO:0005829">
    <property type="term" value="C:cytosol"/>
    <property type="evidence" value="ECO:0007669"/>
    <property type="project" value="UniProtKB-ARBA"/>
</dbReference>
<protein>
    <submittedName>
        <fullName evidence="6">2,4-dienoyl-CoA reductase</fullName>
    </submittedName>
</protein>
<keyword evidence="7" id="KW-1185">Reference proteome</keyword>
<dbReference type="SUPFAM" id="SSF51395">
    <property type="entry name" value="FMN-linked oxidoreductases"/>
    <property type="match status" value="1"/>
</dbReference>
<dbReference type="FunFam" id="3.20.20.70:FF:000059">
    <property type="entry name" value="N-ethylmaleimide reductase, FMN-linked"/>
    <property type="match status" value="1"/>
</dbReference>
<dbReference type="Proteomes" id="UP000190857">
    <property type="component" value="Unassembled WGS sequence"/>
</dbReference>
<dbReference type="PANTHER" id="PTHR22893">
    <property type="entry name" value="NADH OXIDOREDUCTASE-RELATED"/>
    <property type="match status" value="1"/>
</dbReference>
<gene>
    <name evidence="6" type="ORF">SAMN06309945_0095</name>
</gene>
<dbReference type="InterPro" id="IPR001155">
    <property type="entry name" value="OxRdtase_FMN_N"/>
</dbReference>
<feature type="region of interest" description="Disordered" evidence="4">
    <location>
        <begin position="332"/>
        <end position="367"/>
    </location>
</feature>
<comment type="similarity">
    <text evidence="2">Belongs to the NADH:flavin oxidoreductase/NADH oxidase family.</text>
</comment>
<comment type="cofactor">
    <cofactor evidence="1">
        <name>FMN</name>
        <dbReference type="ChEBI" id="CHEBI:58210"/>
    </cofactor>
</comment>
<dbReference type="GO" id="GO:0010181">
    <property type="term" value="F:FMN binding"/>
    <property type="evidence" value="ECO:0007669"/>
    <property type="project" value="InterPro"/>
</dbReference>
<dbReference type="InterPro" id="IPR013785">
    <property type="entry name" value="Aldolase_TIM"/>
</dbReference>
<evidence type="ECO:0000313" key="7">
    <source>
        <dbReference type="Proteomes" id="UP000190857"/>
    </source>
</evidence>
<evidence type="ECO:0000256" key="3">
    <source>
        <dbReference type="ARBA" id="ARBA00023002"/>
    </source>
</evidence>
<evidence type="ECO:0000256" key="4">
    <source>
        <dbReference type="SAM" id="MobiDB-lite"/>
    </source>
</evidence>
<dbReference type="InterPro" id="IPR045247">
    <property type="entry name" value="Oye-like"/>
</dbReference>
<accession>A0A1T5I941</accession>
<dbReference type="Gene3D" id="3.20.20.70">
    <property type="entry name" value="Aldolase class I"/>
    <property type="match status" value="1"/>
</dbReference>
<dbReference type="CDD" id="cd02933">
    <property type="entry name" value="OYE_like_FMN"/>
    <property type="match status" value="1"/>
</dbReference>
<dbReference type="GO" id="GO:0016628">
    <property type="term" value="F:oxidoreductase activity, acting on the CH-CH group of donors, NAD or NADP as acceptor"/>
    <property type="evidence" value="ECO:0007669"/>
    <property type="project" value="UniProtKB-ARBA"/>
</dbReference>
<evidence type="ECO:0000256" key="1">
    <source>
        <dbReference type="ARBA" id="ARBA00001917"/>
    </source>
</evidence>
<evidence type="ECO:0000313" key="6">
    <source>
        <dbReference type="EMBL" id="SKC35686.1"/>
    </source>
</evidence>
<evidence type="ECO:0000256" key="2">
    <source>
        <dbReference type="ARBA" id="ARBA00005979"/>
    </source>
</evidence>
<organism evidence="6 7">
    <name type="scientific">Okibacterium fritillariae</name>
    <dbReference type="NCBI Taxonomy" id="123320"/>
    <lineage>
        <taxon>Bacteria</taxon>
        <taxon>Bacillati</taxon>
        <taxon>Actinomycetota</taxon>
        <taxon>Actinomycetes</taxon>
        <taxon>Micrococcales</taxon>
        <taxon>Microbacteriaceae</taxon>
        <taxon>Okibacterium</taxon>
    </lineage>
</organism>
<dbReference type="STRING" id="123320.SAMN06309945_0095"/>
<dbReference type="RefSeq" id="WP_079726352.1">
    <property type="nucleotide sequence ID" value="NZ_FUZP01000001.1"/>
</dbReference>
<dbReference type="EMBL" id="FUZP01000001">
    <property type="protein sequence ID" value="SKC35686.1"/>
    <property type="molecule type" value="Genomic_DNA"/>
</dbReference>
<name>A0A1T5I941_9MICO</name>
<reference evidence="6 7" key="1">
    <citation type="submission" date="2017-02" db="EMBL/GenBank/DDBJ databases">
        <authorList>
            <person name="Peterson S.W."/>
        </authorList>
    </citation>
    <scope>NUCLEOTIDE SEQUENCE [LARGE SCALE GENOMIC DNA]</scope>
    <source>
        <strain evidence="6 7">VKM Ac-2059</strain>
    </source>
</reference>
<feature type="domain" description="NADH:flavin oxidoreductase/NADH oxidase N-terminal" evidence="5">
    <location>
        <begin position="2"/>
        <end position="333"/>
    </location>
</feature>
<sequence>MDLFSPATFGDLHLANRITMAPLTRMRSSADGVPGDIVVEHYTQRAGLGMIVTEGVFPLQESKAYSGQPGIETDEQVAGWKVVTDSVHAAGGTIVLQLMHGGRVTHTDITGTDRIVAPSAVAIEGELYTPTGKQAFPVPHALTLDELETTKQALVAGARNAIRAGFDGVEVHSANGYLLHEFLSPVANVREDQYGGSPENRARYGVEVTTAIAEAIGAGRTGIRISPAHNIQDVWEKDDADVRATYEALVDGIAPLGLAYVSVLHAEPTGSLVQDLRHRFGGNWIANTGFGVMTTRDEALELVGGDHADAVAVGRLAIANPDLAERWAQDAELNEPDPSTFYSPGPHGYTDYPTLAEANGTREDANA</sequence>
<dbReference type="OrthoDB" id="3169239at2"/>